<dbReference type="CDD" id="cd05123">
    <property type="entry name" value="STKc_AGC"/>
    <property type="match status" value="1"/>
</dbReference>
<keyword evidence="9" id="KW-1185">Reference proteome</keyword>
<dbReference type="SMART" id="SM00220">
    <property type="entry name" value="S_TKc"/>
    <property type="match status" value="1"/>
</dbReference>
<evidence type="ECO:0000259" key="7">
    <source>
        <dbReference type="PROSITE" id="PS50011"/>
    </source>
</evidence>
<evidence type="ECO:0000256" key="6">
    <source>
        <dbReference type="SAM" id="MobiDB-lite"/>
    </source>
</evidence>
<dbReference type="InterPro" id="IPR008271">
    <property type="entry name" value="Ser/Thr_kinase_AS"/>
</dbReference>
<sequence length="1011" mass="110149">MLRRNHSWTEDAGRGERDNMVNNNESRRNAGRMRLGVNRAPQRGMGRDGTAPVKGAAGPAAGDAGGALAPPPAMLGSVEPVGSREAQKLRILRAQTAVCSGWVEAKRSFHEVKVSVQDISPVTSSSSAQDLADRSDSEAAEAVRAMETLQLRRELSSPDLAELNRATAGGGGSQDRPVPKLPPITAAATVTARDVTPPALPVPSRLTPSGHGLSRDAGDTGDTGSGSRDAASDDNDRKGALGAGGRANHAQEQEQPRMRLAPTTKAAPAPPPQRVAALRGPGQRSAPTKAKSVGGLMGKTGLAKAMSRLFAPKKPPMESLANMLSLGLIGKKHRHDEWNPYWIEVRAGLLVFYEGERDHGRAKAAPFVILPLVGCKVHCHAVERCREENMLMFERARQFRLANALDGDAPKALYNPNCPCRWAFEAEQQAKSGKRGKLSEANDPLVLQIQPASEFSSLAPPPSVVLQHGGRVRSIKLRFESVEQLFNWYRVISLYAQQRVVSRADFELLCLLGKGAFGKVALARDLVASGELVSIKFMDRQAVFSSRDKLRRMVDERMILQAVTGKPYFVRLLYAFETGESLCMVNNFCEGGDLFHFLFKFHQWRERQVKAREEAGERIDWEALRKRKRALPVPVARFIAAEILMALQSMHESDIVYRDLKPENVLIDDEGHVCVTDFGLARVLRTFARDDPNSGSSVHDGHGQTTGRAPSPGSTGGTGSGGGVIKPGRLGGSDLSSSSSFSSMEDEDEEHEASPKEHTPGPKAGADESSSVRQRAFSFCGTKSYIAPEMLKTRSRAQLGYGFSVDIWAFGVLLYDLLVGRPPFYSSDRERSFQLTLTAKLYLPEHLDAVSADLLVRLLEKDEKRRIGCRTSYATDFDEIKRHPFFAEVDWDAVARRQLPVPSEITEVLQLSPEAVARAVNEQHVDTSSVEWLARNFDKRFVESDMRSLIASLNRAFDPAHPAGNAADGHASGALNAAAMAEVYRRNKAGSIPGFMFMHNAANVTPGPAAV</sequence>
<evidence type="ECO:0000256" key="1">
    <source>
        <dbReference type="ARBA" id="ARBA00022527"/>
    </source>
</evidence>
<proteinExistence type="predicted"/>
<feature type="domain" description="Protein kinase" evidence="7">
    <location>
        <begin position="506"/>
        <end position="886"/>
    </location>
</feature>
<dbReference type="PROSITE" id="PS00108">
    <property type="entry name" value="PROTEIN_KINASE_ST"/>
    <property type="match status" value="1"/>
</dbReference>
<dbReference type="InterPro" id="IPR045270">
    <property type="entry name" value="STKc_AGC"/>
</dbReference>
<comment type="caution">
    <text evidence="8">The sequence shown here is derived from an EMBL/GenBank/DDBJ whole genome shotgun (WGS) entry which is preliminary data.</text>
</comment>
<dbReference type="Proteomes" id="UP001301350">
    <property type="component" value="Unassembled WGS sequence"/>
</dbReference>
<protein>
    <recommendedName>
        <fullName evidence="7">Protein kinase domain-containing protein</fullName>
    </recommendedName>
</protein>
<feature type="compositionally biased region" description="Polar residues" evidence="6">
    <location>
        <begin position="119"/>
        <end position="129"/>
    </location>
</feature>
<dbReference type="PROSITE" id="PS50011">
    <property type="entry name" value="PROTEIN_KINASE_DOM"/>
    <property type="match status" value="1"/>
</dbReference>
<feature type="compositionally biased region" description="Low complexity" evidence="6">
    <location>
        <begin position="733"/>
        <end position="743"/>
    </location>
</feature>
<feature type="compositionally biased region" description="Basic and acidic residues" evidence="6">
    <location>
        <begin position="230"/>
        <end position="239"/>
    </location>
</feature>
<name>A0AAV9IWG5_CYACA</name>
<feature type="region of interest" description="Disordered" evidence="6">
    <location>
        <begin position="190"/>
        <end position="295"/>
    </location>
</feature>
<feature type="compositionally biased region" description="Low complexity" evidence="6">
    <location>
        <begin position="220"/>
        <end position="229"/>
    </location>
</feature>
<keyword evidence="2" id="KW-0808">Transferase</keyword>
<keyword evidence="3" id="KW-0547">Nucleotide-binding</keyword>
<evidence type="ECO:0000256" key="4">
    <source>
        <dbReference type="ARBA" id="ARBA00022777"/>
    </source>
</evidence>
<evidence type="ECO:0000313" key="9">
    <source>
        <dbReference type="Proteomes" id="UP001301350"/>
    </source>
</evidence>
<dbReference type="InterPro" id="IPR011009">
    <property type="entry name" value="Kinase-like_dom_sf"/>
</dbReference>
<keyword evidence="1" id="KW-0723">Serine/threonine-protein kinase</keyword>
<accession>A0AAV9IWG5</accession>
<feature type="region of interest" description="Disordered" evidence="6">
    <location>
        <begin position="1"/>
        <end position="68"/>
    </location>
</feature>
<feature type="compositionally biased region" description="Polar residues" evidence="6">
    <location>
        <begin position="693"/>
        <end position="708"/>
    </location>
</feature>
<evidence type="ECO:0000256" key="5">
    <source>
        <dbReference type="ARBA" id="ARBA00022840"/>
    </source>
</evidence>
<feature type="region of interest" description="Disordered" evidence="6">
    <location>
        <begin position="689"/>
        <end position="771"/>
    </location>
</feature>
<dbReference type="InterPro" id="IPR000719">
    <property type="entry name" value="Prot_kinase_dom"/>
</dbReference>
<dbReference type="SUPFAM" id="SSF56112">
    <property type="entry name" value="Protein kinase-like (PK-like)"/>
    <property type="match status" value="1"/>
</dbReference>
<keyword evidence="5" id="KW-0067">ATP-binding</keyword>
<dbReference type="EMBL" id="JANCYW010000008">
    <property type="protein sequence ID" value="KAK4536423.1"/>
    <property type="molecule type" value="Genomic_DNA"/>
</dbReference>
<reference evidence="8 9" key="1">
    <citation type="submission" date="2022-07" db="EMBL/GenBank/DDBJ databases">
        <title>Genome-wide signatures of adaptation to extreme environments.</title>
        <authorList>
            <person name="Cho C.H."/>
            <person name="Yoon H.S."/>
        </authorList>
    </citation>
    <scope>NUCLEOTIDE SEQUENCE [LARGE SCALE GENOMIC DNA]</scope>
    <source>
        <strain evidence="8 9">DBV 063 E5</strain>
    </source>
</reference>
<dbReference type="GO" id="GO:0005524">
    <property type="term" value="F:ATP binding"/>
    <property type="evidence" value="ECO:0007669"/>
    <property type="project" value="UniProtKB-KW"/>
</dbReference>
<organism evidence="8 9">
    <name type="scientific">Cyanidium caldarium</name>
    <name type="common">Red alga</name>
    <dbReference type="NCBI Taxonomy" id="2771"/>
    <lineage>
        <taxon>Eukaryota</taxon>
        <taxon>Rhodophyta</taxon>
        <taxon>Bangiophyceae</taxon>
        <taxon>Cyanidiales</taxon>
        <taxon>Cyanidiaceae</taxon>
        <taxon>Cyanidium</taxon>
    </lineage>
</organism>
<dbReference type="Pfam" id="PF00069">
    <property type="entry name" value="Pkinase"/>
    <property type="match status" value="2"/>
</dbReference>
<feature type="compositionally biased region" description="Gly residues" evidence="6">
    <location>
        <begin position="714"/>
        <end position="731"/>
    </location>
</feature>
<dbReference type="PANTHER" id="PTHR24351">
    <property type="entry name" value="RIBOSOMAL PROTEIN S6 KINASE"/>
    <property type="match status" value="1"/>
</dbReference>
<feature type="compositionally biased region" description="Low complexity" evidence="6">
    <location>
        <begin position="51"/>
        <end position="68"/>
    </location>
</feature>
<keyword evidence="4" id="KW-0418">Kinase</keyword>
<dbReference type="AlphaFoldDB" id="A0AAV9IWG5"/>
<dbReference type="Gene3D" id="1.10.510.10">
    <property type="entry name" value="Transferase(Phosphotransferase) domain 1"/>
    <property type="match status" value="2"/>
</dbReference>
<dbReference type="GO" id="GO:0004674">
    <property type="term" value="F:protein serine/threonine kinase activity"/>
    <property type="evidence" value="ECO:0007669"/>
    <property type="project" value="UniProtKB-KW"/>
</dbReference>
<feature type="compositionally biased region" description="Basic and acidic residues" evidence="6">
    <location>
        <begin position="7"/>
        <end position="19"/>
    </location>
</feature>
<gene>
    <name evidence="8" type="ORF">CDCA_CDCA08G2448</name>
</gene>
<evidence type="ECO:0000256" key="2">
    <source>
        <dbReference type="ARBA" id="ARBA00022679"/>
    </source>
</evidence>
<evidence type="ECO:0000256" key="3">
    <source>
        <dbReference type="ARBA" id="ARBA00022741"/>
    </source>
</evidence>
<evidence type="ECO:0000313" key="8">
    <source>
        <dbReference type="EMBL" id="KAK4536423.1"/>
    </source>
</evidence>
<dbReference type="Gene3D" id="3.30.200.20">
    <property type="entry name" value="Phosphorylase Kinase, domain 1"/>
    <property type="match status" value="1"/>
</dbReference>
<feature type="region of interest" description="Disordered" evidence="6">
    <location>
        <begin position="119"/>
        <end position="141"/>
    </location>
</feature>